<keyword evidence="2" id="KW-1185">Reference proteome</keyword>
<evidence type="ECO:0000313" key="1">
    <source>
        <dbReference type="EMBL" id="CAG9796624.1"/>
    </source>
</evidence>
<organism evidence="1 2">
    <name type="scientific">Diatraea saccharalis</name>
    <name type="common">sugarcane borer</name>
    <dbReference type="NCBI Taxonomy" id="40085"/>
    <lineage>
        <taxon>Eukaryota</taxon>
        <taxon>Metazoa</taxon>
        <taxon>Ecdysozoa</taxon>
        <taxon>Arthropoda</taxon>
        <taxon>Hexapoda</taxon>
        <taxon>Insecta</taxon>
        <taxon>Pterygota</taxon>
        <taxon>Neoptera</taxon>
        <taxon>Endopterygota</taxon>
        <taxon>Lepidoptera</taxon>
        <taxon>Glossata</taxon>
        <taxon>Ditrysia</taxon>
        <taxon>Pyraloidea</taxon>
        <taxon>Crambidae</taxon>
        <taxon>Crambinae</taxon>
        <taxon>Diatraea</taxon>
    </lineage>
</organism>
<reference evidence="1" key="1">
    <citation type="submission" date="2021-12" db="EMBL/GenBank/DDBJ databases">
        <authorList>
            <person name="King R."/>
        </authorList>
    </citation>
    <scope>NUCLEOTIDE SEQUENCE</scope>
</reference>
<proteinExistence type="predicted"/>
<dbReference type="Proteomes" id="UP001153714">
    <property type="component" value="Chromosome 9"/>
</dbReference>
<protein>
    <submittedName>
        <fullName evidence="1">Uncharacterized protein</fullName>
    </submittedName>
</protein>
<name>A0A9N9WIK0_9NEOP</name>
<evidence type="ECO:0000313" key="2">
    <source>
        <dbReference type="Proteomes" id="UP001153714"/>
    </source>
</evidence>
<sequence>MEVEAMKTRVQNLEKAAMYILVFHVYKRNLIIHGILEKKKNNSDIECTLETLNKQSEATDMETWDKWELNKFCRTRNKSTCPILISVTLGWSHDIVLKNNKKFTKRYMPQKIFPKKL</sequence>
<accession>A0A9N9WIK0</accession>
<dbReference type="EMBL" id="OU893340">
    <property type="protein sequence ID" value="CAG9796624.1"/>
    <property type="molecule type" value="Genomic_DNA"/>
</dbReference>
<dbReference type="AlphaFoldDB" id="A0A9N9WIK0"/>
<reference evidence="1" key="2">
    <citation type="submission" date="2022-10" db="EMBL/GenBank/DDBJ databases">
        <authorList>
            <consortium name="ENA_rothamsted_submissions"/>
            <consortium name="culmorum"/>
            <person name="King R."/>
        </authorList>
    </citation>
    <scope>NUCLEOTIDE SEQUENCE</scope>
</reference>
<gene>
    <name evidence="1" type="ORF">DIATSA_LOCUS13796</name>
</gene>
<dbReference type="OrthoDB" id="7395641at2759"/>